<proteinExistence type="predicted"/>
<gene>
    <name evidence="1" type="ORF">PCIT_a4386</name>
</gene>
<evidence type="ECO:0000313" key="1">
    <source>
        <dbReference type="EMBL" id="KAF7767492.1"/>
    </source>
</evidence>
<comment type="caution">
    <text evidence="1">The sequence shown here is derived from an EMBL/GenBank/DDBJ whole genome shotgun (WGS) entry which is preliminary data.</text>
</comment>
<reference evidence="1" key="1">
    <citation type="journal article" date="2012" name="J. Bacteriol.">
        <title>Genome sequences of type strains of seven species of the marine bacterium Pseudoalteromonas.</title>
        <authorList>
            <person name="Xie B.B."/>
            <person name="Shu Y.L."/>
            <person name="Qin Q.L."/>
            <person name="Rong J.C."/>
            <person name="Zhang X.Y."/>
            <person name="Chen X.L."/>
            <person name="Shi M."/>
            <person name="He H.L."/>
            <person name="Zhou B.C."/>
            <person name="Zhang Y.Z."/>
        </authorList>
    </citation>
    <scope>NUCLEOTIDE SEQUENCE</scope>
    <source>
        <strain evidence="1">DSM 8771</strain>
    </source>
</reference>
<organism evidence="1 2">
    <name type="scientific">Pseudoalteromonas citrea</name>
    <dbReference type="NCBI Taxonomy" id="43655"/>
    <lineage>
        <taxon>Bacteria</taxon>
        <taxon>Pseudomonadati</taxon>
        <taxon>Pseudomonadota</taxon>
        <taxon>Gammaproteobacteria</taxon>
        <taxon>Alteromonadales</taxon>
        <taxon>Pseudoalteromonadaceae</taxon>
        <taxon>Pseudoalteromonas</taxon>
    </lineage>
</organism>
<dbReference type="EMBL" id="AHBZ03000025">
    <property type="protein sequence ID" value="KAF7767492.1"/>
    <property type="molecule type" value="Genomic_DNA"/>
</dbReference>
<reference evidence="1" key="2">
    <citation type="submission" date="2015-03" db="EMBL/GenBank/DDBJ databases">
        <title>Genome sequence of Pseudoalteromonas citrea.</title>
        <authorList>
            <person name="Xie B.-B."/>
            <person name="Rong J.-C."/>
            <person name="Qin Q.-L."/>
            <person name="Zhang Y.-Z."/>
        </authorList>
    </citation>
    <scope>NUCLEOTIDE SEQUENCE</scope>
    <source>
        <strain evidence="1">DSM 8771</strain>
    </source>
</reference>
<name>A0AAD4FQL1_9GAMM</name>
<accession>A0AAD4FQL1</accession>
<dbReference type="Proteomes" id="UP000016487">
    <property type="component" value="Unassembled WGS sequence"/>
</dbReference>
<sequence length="37" mass="3929">MVISIQKGVVMSNDVVSILTMAKVIQTAVAPVFEPVI</sequence>
<protein>
    <submittedName>
        <fullName evidence="1">Uncharacterized protein</fullName>
    </submittedName>
</protein>
<evidence type="ECO:0000313" key="2">
    <source>
        <dbReference type="Proteomes" id="UP000016487"/>
    </source>
</evidence>
<dbReference type="AlphaFoldDB" id="A0AAD4FQL1"/>